<feature type="region of interest" description="Disordered" evidence="2">
    <location>
        <begin position="148"/>
        <end position="283"/>
    </location>
</feature>
<dbReference type="InterPro" id="IPR011990">
    <property type="entry name" value="TPR-like_helical_dom_sf"/>
</dbReference>
<organism evidence="3 4">
    <name type="scientific">Nannocystis pusilla</name>
    <dbReference type="NCBI Taxonomy" id="889268"/>
    <lineage>
        <taxon>Bacteria</taxon>
        <taxon>Pseudomonadati</taxon>
        <taxon>Myxococcota</taxon>
        <taxon>Polyangia</taxon>
        <taxon>Nannocystales</taxon>
        <taxon>Nannocystaceae</taxon>
        <taxon>Nannocystis</taxon>
    </lineage>
</organism>
<protein>
    <recommendedName>
        <fullName evidence="5">Tetratricopeptide repeat protein</fullName>
    </recommendedName>
</protein>
<gene>
    <name evidence="3" type="ORF">OV079_25000</name>
</gene>
<evidence type="ECO:0000256" key="2">
    <source>
        <dbReference type="SAM" id="MobiDB-lite"/>
    </source>
</evidence>
<dbReference type="Gene3D" id="1.25.40.10">
    <property type="entry name" value="Tetratricopeptide repeat domain"/>
    <property type="match status" value="2"/>
</dbReference>
<evidence type="ECO:0000256" key="1">
    <source>
        <dbReference type="PROSITE-ProRule" id="PRU00339"/>
    </source>
</evidence>
<reference evidence="3" key="1">
    <citation type="submission" date="2022-11" db="EMBL/GenBank/DDBJ databases">
        <title>Minimal conservation of predation-associated metabolite biosynthetic gene clusters underscores biosynthetic potential of Myxococcota including descriptions for ten novel species: Archangium lansinium sp. nov., Myxococcus landrumus sp. nov., Nannocystis bai.</title>
        <authorList>
            <person name="Ahearne A."/>
            <person name="Stevens C."/>
            <person name="Phillips K."/>
        </authorList>
    </citation>
    <scope>NUCLEOTIDE SEQUENCE</scope>
    <source>
        <strain evidence="3">Na p29</strain>
    </source>
</reference>
<dbReference type="SMART" id="SM00028">
    <property type="entry name" value="TPR"/>
    <property type="match status" value="2"/>
</dbReference>
<feature type="compositionally biased region" description="Basic and acidic residues" evidence="2">
    <location>
        <begin position="251"/>
        <end position="260"/>
    </location>
</feature>
<dbReference type="AlphaFoldDB" id="A0A9X3IYR0"/>
<feature type="compositionally biased region" description="Basic and acidic residues" evidence="2">
    <location>
        <begin position="272"/>
        <end position="283"/>
    </location>
</feature>
<dbReference type="Pfam" id="PF13432">
    <property type="entry name" value="TPR_16"/>
    <property type="match status" value="1"/>
</dbReference>
<dbReference type="RefSeq" id="WP_267771366.1">
    <property type="nucleotide sequence ID" value="NZ_JAPNKE010000002.1"/>
</dbReference>
<keyword evidence="1" id="KW-0802">TPR repeat</keyword>
<feature type="repeat" description="TPR" evidence="1">
    <location>
        <begin position="96"/>
        <end position="129"/>
    </location>
</feature>
<dbReference type="Proteomes" id="UP001150924">
    <property type="component" value="Unassembled WGS sequence"/>
</dbReference>
<dbReference type="InterPro" id="IPR019734">
    <property type="entry name" value="TPR_rpt"/>
</dbReference>
<proteinExistence type="predicted"/>
<dbReference type="PROSITE" id="PS50005">
    <property type="entry name" value="TPR"/>
    <property type="match status" value="1"/>
</dbReference>
<keyword evidence="4" id="KW-1185">Reference proteome</keyword>
<sequence>MPLVSTSKLLTAVLAAGWLAEALAGKNSDVEAGIAAYNSGDHEAALTAYAAAEAELGERPEIFYDRGLALVAKGDKDEARKAFERGTESTHPDVHASSEYELGNLDLDAEAFDPAIEHYIKCLKAKPDHANAKWNLELALLKKKQKEEEEKKKQEEEKKDQENKDEENKDEEKKDEEKKDEQKQDEEKKDEQKQDEEKKDEQKKDEEKKDEQKPDEQKQDEQKQNEQKQNEQKQEKGEQPQPQPQPQPQLDKADLDKALEQLDAEDNFQLDRPARQIRVEKDW</sequence>
<feature type="compositionally biased region" description="Basic and acidic residues" evidence="2">
    <location>
        <begin position="148"/>
        <end position="238"/>
    </location>
</feature>
<evidence type="ECO:0000313" key="3">
    <source>
        <dbReference type="EMBL" id="MCY1008756.1"/>
    </source>
</evidence>
<evidence type="ECO:0000313" key="4">
    <source>
        <dbReference type="Proteomes" id="UP001150924"/>
    </source>
</evidence>
<accession>A0A9X3IYR0</accession>
<dbReference type="EMBL" id="JAPNKE010000002">
    <property type="protein sequence ID" value="MCY1008756.1"/>
    <property type="molecule type" value="Genomic_DNA"/>
</dbReference>
<comment type="caution">
    <text evidence="3">The sequence shown here is derived from an EMBL/GenBank/DDBJ whole genome shotgun (WGS) entry which is preliminary data.</text>
</comment>
<name>A0A9X3IYR0_9BACT</name>
<dbReference type="SUPFAM" id="SSF48452">
    <property type="entry name" value="TPR-like"/>
    <property type="match status" value="1"/>
</dbReference>
<evidence type="ECO:0008006" key="5">
    <source>
        <dbReference type="Google" id="ProtNLM"/>
    </source>
</evidence>